<gene>
    <name evidence="2" type="ORF">BDY21DRAFT_113513</name>
</gene>
<keyword evidence="3" id="KW-1185">Reference proteome</keyword>
<evidence type="ECO:0000256" key="1">
    <source>
        <dbReference type="SAM" id="MobiDB-lite"/>
    </source>
</evidence>
<reference evidence="2" key="1">
    <citation type="journal article" date="2020" name="Stud. Mycol.">
        <title>101 Dothideomycetes genomes: a test case for predicting lifestyles and emergence of pathogens.</title>
        <authorList>
            <person name="Haridas S."/>
            <person name="Albert R."/>
            <person name="Binder M."/>
            <person name="Bloem J."/>
            <person name="Labutti K."/>
            <person name="Salamov A."/>
            <person name="Andreopoulos B."/>
            <person name="Baker S."/>
            <person name="Barry K."/>
            <person name="Bills G."/>
            <person name="Bluhm B."/>
            <person name="Cannon C."/>
            <person name="Castanera R."/>
            <person name="Culley D."/>
            <person name="Daum C."/>
            <person name="Ezra D."/>
            <person name="Gonzalez J."/>
            <person name="Henrissat B."/>
            <person name="Kuo A."/>
            <person name="Liang C."/>
            <person name="Lipzen A."/>
            <person name="Lutzoni F."/>
            <person name="Magnuson J."/>
            <person name="Mondo S."/>
            <person name="Nolan M."/>
            <person name="Ohm R."/>
            <person name="Pangilinan J."/>
            <person name="Park H.-J."/>
            <person name="Ramirez L."/>
            <person name="Alfaro M."/>
            <person name="Sun H."/>
            <person name="Tritt A."/>
            <person name="Yoshinaga Y."/>
            <person name="Zwiers L.-H."/>
            <person name="Turgeon B."/>
            <person name="Goodwin S."/>
            <person name="Spatafora J."/>
            <person name="Crous P."/>
            <person name="Grigoriev I."/>
        </authorList>
    </citation>
    <scope>NUCLEOTIDE SEQUENCE</scope>
    <source>
        <strain evidence="2">ATCC 16933</strain>
    </source>
</reference>
<accession>A0A6A6NRH0</accession>
<proteinExistence type="predicted"/>
<evidence type="ECO:0000313" key="2">
    <source>
        <dbReference type="EMBL" id="KAF2454168.1"/>
    </source>
</evidence>
<feature type="compositionally biased region" description="Polar residues" evidence="1">
    <location>
        <begin position="221"/>
        <end position="242"/>
    </location>
</feature>
<evidence type="ECO:0000313" key="3">
    <source>
        <dbReference type="Proteomes" id="UP000799766"/>
    </source>
</evidence>
<feature type="region of interest" description="Disordered" evidence="1">
    <location>
        <begin position="528"/>
        <end position="558"/>
    </location>
</feature>
<feature type="compositionally biased region" description="Low complexity" evidence="1">
    <location>
        <begin position="17"/>
        <end position="30"/>
    </location>
</feature>
<dbReference type="Proteomes" id="UP000799766">
    <property type="component" value="Unassembled WGS sequence"/>
</dbReference>
<feature type="region of interest" description="Disordered" evidence="1">
    <location>
        <begin position="138"/>
        <end position="194"/>
    </location>
</feature>
<feature type="compositionally biased region" description="Polar residues" evidence="1">
    <location>
        <begin position="531"/>
        <end position="544"/>
    </location>
</feature>
<dbReference type="AlphaFoldDB" id="A0A6A6NRH0"/>
<feature type="region of interest" description="Disordered" evidence="1">
    <location>
        <begin position="17"/>
        <end position="37"/>
    </location>
</feature>
<feature type="compositionally biased region" description="Low complexity" evidence="1">
    <location>
        <begin position="166"/>
        <end position="182"/>
    </location>
</feature>
<dbReference type="EMBL" id="MU001693">
    <property type="protein sequence ID" value="KAF2454168.1"/>
    <property type="molecule type" value="Genomic_DNA"/>
</dbReference>
<feature type="region of interest" description="Disordered" evidence="1">
    <location>
        <begin position="482"/>
        <end position="502"/>
    </location>
</feature>
<name>A0A6A6NRH0_9PEZI</name>
<evidence type="ECO:0008006" key="4">
    <source>
        <dbReference type="Google" id="ProtNLM"/>
    </source>
</evidence>
<protein>
    <recommendedName>
        <fullName evidence="4">C2H2-type domain-containing protein</fullName>
    </recommendedName>
</protein>
<dbReference type="OrthoDB" id="4738706at2759"/>
<feature type="compositionally biased region" description="Low complexity" evidence="1">
    <location>
        <begin position="490"/>
        <end position="502"/>
    </location>
</feature>
<feature type="region of interest" description="Disordered" evidence="1">
    <location>
        <begin position="221"/>
        <end position="287"/>
    </location>
</feature>
<organism evidence="2 3">
    <name type="scientific">Lineolata rhizophorae</name>
    <dbReference type="NCBI Taxonomy" id="578093"/>
    <lineage>
        <taxon>Eukaryota</taxon>
        <taxon>Fungi</taxon>
        <taxon>Dikarya</taxon>
        <taxon>Ascomycota</taxon>
        <taxon>Pezizomycotina</taxon>
        <taxon>Dothideomycetes</taxon>
        <taxon>Dothideomycetes incertae sedis</taxon>
        <taxon>Lineolatales</taxon>
        <taxon>Lineolataceae</taxon>
        <taxon>Lineolata</taxon>
    </lineage>
</organism>
<dbReference type="PANTHER" id="PTHR38166">
    <property type="entry name" value="C2H2-TYPE DOMAIN-CONTAINING PROTEIN-RELATED"/>
    <property type="match status" value="1"/>
</dbReference>
<dbReference type="PANTHER" id="PTHR38166:SF1">
    <property type="entry name" value="C2H2-TYPE DOMAIN-CONTAINING PROTEIN"/>
    <property type="match status" value="1"/>
</dbReference>
<sequence>MSVLGIDFGSFQSILTPPSSTNVSRSSSVNTGKQNGLPDEAHEAVTGAQLPSANAFKCTAAGIRGSLDDHGIPYPRYKDQQYQSPNLPSHGHSYRRRSKSGACAAGRLAQLSNFCLGINFLAGTSCYVAFHKLTATGPVRQGRRGSKTLPSARDVIGTSFAEQDDPSSSSADSAAEYASSSEASEDDDGWYEAHPSVTIPTQKKVEKLVRKAKWAIHQSSFTQSVGQKMQASSGDETPSSGHCSIRGDSASRKGNGRPTLEESQPHDDEQDGQPKKRRKVKPVPESDLPASPRFACVFFKHDPERYKSRRTCAGPGWATVHRMKEHLYRAHAQPIYCPRCYKLFDADTELSVHLRSEPCEISTSQSIEGINREQLSKLRKRTTHCRLEEDKWRDTYHILFPEVLEEDIPSPFYDGDSPAEQSRQFRRELLALIRTELLATAEREPRYVEERLLRQVAGIVQRCQNQLLAERNINTPTSTFVLRQPQSQAESTVTTSPPEISTTTSAIAPQADEAEILAIMPNVSPIRSAPSIASGSPHLSVQMSRENEQVESGGPRSLTNPLDTVGHELSEIDWNTVFDPAPEEFPLFWPPEAQTISV</sequence>